<proteinExistence type="predicted"/>
<dbReference type="RefSeq" id="WP_249736383.1">
    <property type="nucleotide sequence ID" value="NZ_JAKNCJ010000001.1"/>
</dbReference>
<dbReference type="Proteomes" id="UP001203761">
    <property type="component" value="Unassembled WGS sequence"/>
</dbReference>
<accession>A0ABT0QXK1</accession>
<evidence type="ECO:0000313" key="3">
    <source>
        <dbReference type="Proteomes" id="UP001203761"/>
    </source>
</evidence>
<feature type="region of interest" description="Disordered" evidence="1">
    <location>
        <begin position="334"/>
        <end position="369"/>
    </location>
</feature>
<evidence type="ECO:0000256" key="1">
    <source>
        <dbReference type="SAM" id="MobiDB-lite"/>
    </source>
</evidence>
<gene>
    <name evidence="2" type="ORF">Bequi_02290</name>
</gene>
<evidence type="ECO:0000313" key="2">
    <source>
        <dbReference type="EMBL" id="MCL6422229.1"/>
    </source>
</evidence>
<reference evidence="2" key="1">
    <citation type="submission" date="2022-02" db="EMBL/GenBank/DDBJ databases">
        <authorList>
            <person name="Lee M."/>
            <person name="Kim S.-J."/>
            <person name="Jung M.-Y."/>
        </authorList>
    </citation>
    <scope>NUCLEOTIDE SEQUENCE</scope>
    <source>
        <strain evidence="2">JHP9</strain>
    </source>
</reference>
<comment type="caution">
    <text evidence="2">The sequence shown here is derived from an EMBL/GenBank/DDBJ whole genome shotgun (WGS) entry which is preliminary data.</text>
</comment>
<feature type="region of interest" description="Disordered" evidence="1">
    <location>
        <begin position="229"/>
        <end position="298"/>
    </location>
</feature>
<keyword evidence="3" id="KW-1185">Reference proteome</keyword>
<organism evidence="2 3">
    <name type="scientific">Brachybacterium equifaecis</name>
    <dbReference type="NCBI Taxonomy" id="2910770"/>
    <lineage>
        <taxon>Bacteria</taxon>
        <taxon>Bacillati</taxon>
        <taxon>Actinomycetota</taxon>
        <taxon>Actinomycetes</taxon>
        <taxon>Micrococcales</taxon>
        <taxon>Dermabacteraceae</taxon>
        <taxon>Brachybacterium</taxon>
    </lineage>
</organism>
<protein>
    <recommendedName>
        <fullName evidence="4">DUF2786 domain-containing protein</fullName>
    </recommendedName>
</protein>
<sequence length="369" mass="38669">MDTTRPQLSARRSPRQRISQLGGALRALPARRAPGRLSPQDLRLIADLRSVIPSLPARLEPRDVVGACELVLRRAAEHEFAREGLDLVDALVDLPPAWGRRDLLVADIPSLPSYQAFVLTAAAAPSLREIAGGGASARSQLDSPSARDEYGITLEAAGELVSFLLSRGWDLFGSDLEFGPLEQSDAETDTGTDAGRWNRAELRAREIIAQTLQRVVTIPQALRAAQQEQVRVHARGRNGADEPGESPARAAAADPDADLFAQGGPAGGADGEERAAAGAAGAAGDEEAEDPRSFAQRAAAAAGRGATYLEHARTLRDLMQTDAGRTALKVAREGGTIARDVYAASRGGPADGANSRKAGGSRTGRGTGS</sequence>
<name>A0ABT0QXK1_9MICO</name>
<evidence type="ECO:0008006" key="4">
    <source>
        <dbReference type="Google" id="ProtNLM"/>
    </source>
</evidence>
<dbReference type="EMBL" id="JAKNCJ010000001">
    <property type="protein sequence ID" value="MCL6422229.1"/>
    <property type="molecule type" value="Genomic_DNA"/>
</dbReference>